<accession>W9GN75</accession>
<dbReference type="InterPro" id="IPR012347">
    <property type="entry name" value="Ferritin-like"/>
</dbReference>
<dbReference type="OrthoDB" id="26872at2"/>
<gene>
    <name evidence="4" type="ORF">N864_23430</name>
</gene>
<feature type="signal peptide" evidence="2">
    <location>
        <begin position="1"/>
        <end position="25"/>
    </location>
</feature>
<dbReference type="PROSITE" id="PS51257">
    <property type="entry name" value="PROKAR_LIPOPROTEIN"/>
    <property type="match status" value="1"/>
</dbReference>
<dbReference type="InterPro" id="IPR005183">
    <property type="entry name" value="DUF305_CopM-like"/>
</dbReference>
<keyword evidence="5" id="KW-1185">Reference proteome</keyword>
<feature type="compositionally biased region" description="Low complexity" evidence="1">
    <location>
        <begin position="41"/>
        <end position="59"/>
    </location>
</feature>
<name>W9GN75_9MICO</name>
<protein>
    <recommendedName>
        <fullName evidence="3">DUF305 domain-containing protein</fullName>
    </recommendedName>
</protein>
<proteinExistence type="predicted"/>
<dbReference type="PANTHER" id="PTHR36933:SF1">
    <property type="entry name" value="SLL0788 PROTEIN"/>
    <property type="match status" value="1"/>
</dbReference>
<evidence type="ECO:0000256" key="2">
    <source>
        <dbReference type="SAM" id="SignalP"/>
    </source>
</evidence>
<dbReference type="PANTHER" id="PTHR36933">
    <property type="entry name" value="SLL0788 PROTEIN"/>
    <property type="match status" value="1"/>
</dbReference>
<dbReference type="EMBL" id="AWQS01000005">
    <property type="protein sequence ID" value="EWT07726.1"/>
    <property type="molecule type" value="Genomic_DNA"/>
</dbReference>
<organism evidence="4 5">
    <name type="scientific">Intrasporangium chromatireducens Q5-1</name>
    <dbReference type="NCBI Taxonomy" id="584657"/>
    <lineage>
        <taxon>Bacteria</taxon>
        <taxon>Bacillati</taxon>
        <taxon>Actinomycetota</taxon>
        <taxon>Actinomycetes</taxon>
        <taxon>Micrococcales</taxon>
        <taxon>Intrasporangiaceae</taxon>
        <taxon>Intrasporangium</taxon>
    </lineage>
</organism>
<dbReference type="Gene3D" id="1.20.1260.10">
    <property type="match status" value="1"/>
</dbReference>
<feature type="compositionally biased region" description="Polar residues" evidence="1">
    <location>
        <begin position="25"/>
        <end position="35"/>
    </location>
</feature>
<reference evidence="5" key="1">
    <citation type="submission" date="2013-08" db="EMBL/GenBank/DDBJ databases">
        <title>Intrasporangium oryzae NRRL B-24470.</title>
        <authorList>
            <person name="Liu H."/>
            <person name="Wang G."/>
        </authorList>
    </citation>
    <scope>NUCLEOTIDE SEQUENCE [LARGE SCALE GENOMIC DNA]</scope>
    <source>
        <strain evidence="5">Q5-1</strain>
    </source>
</reference>
<feature type="domain" description="DUF305" evidence="3">
    <location>
        <begin position="66"/>
        <end position="209"/>
    </location>
</feature>
<comment type="caution">
    <text evidence="4">The sequence shown here is derived from an EMBL/GenBank/DDBJ whole genome shotgun (WGS) entry which is preliminary data.</text>
</comment>
<dbReference type="Proteomes" id="UP000019494">
    <property type="component" value="Unassembled WGS sequence"/>
</dbReference>
<evidence type="ECO:0000259" key="3">
    <source>
        <dbReference type="Pfam" id="PF03713"/>
    </source>
</evidence>
<keyword evidence="2" id="KW-0732">Signal</keyword>
<evidence type="ECO:0000313" key="5">
    <source>
        <dbReference type="Proteomes" id="UP000019494"/>
    </source>
</evidence>
<evidence type="ECO:0000313" key="4">
    <source>
        <dbReference type="EMBL" id="EWT07726.1"/>
    </source>
</evidence>
<feature type="chain" id="PRO_5038805996" description="DUF305 domain-containing protein" evidence="2">
    <location>
        <begin position="26"/>
        <end position="210"/>
    </location>
</feature>
<dbReference type="Pfam" id="PF03713">
    <property type="entry name" value="DUF305"/>
    <property type="match status" value="1"/>
</dbReference>
<sequence length="210" mass="21651">MRSPIRRFVPVVAAGALAVGLTACSGSGSAPSTDHGSAGMPGMSTSGTTAPGSAGTAPADVGRSGDIMFAQMMIPHHQQAVEMAEIAIGKPTASAQVRQLATQIKAGQDPEVQTMGKWLRAWGAPTPTGGTSHGMSGEGMMTQADMDALKATDGDAFDKQWVRMMTAHHEGAITMAKQVLATTQDPAVRTLAEAVVKAQTEEIATMKSLF</sequence>
<feature type="region of interest" description="Disordered" evidence="1">
    <location>
        <begin position="25"/>
        <end position="62"/>
    </location>
</feature>
<dbReference type="AlphaFoldDB" id="W9GN75"/>
<evidence type="ECO:0000256" key="1">
    <source>
        <dbReference type="SAM" id="MobiDB-lite"/>
    </source>
</evidence>